<evidence type="ECO:0000256" key="1">
    <source>
        <dbReference type="SAM" id="Phobius"/>
    </source>
</evidence>
<sequence>MPDSGAPSGPGDAVDPEELRLLRARVAALETDLDTVRAALPTAAPTEGPARHRARSVLAVVLVVLGCLLAPLSVVAAWSAELVGDTGRYVDTVRPLASDPDVQNAVADAVSDAVVARLDLPVLLQSAAPDRRPLLEQALGALGEPLQDAVRSFVHDKARAVVASAAFERIWADANRRVHDTLDKALTGSGDGAVRLEKDSVTLDLAPVVEDVKERLADDGLTVARRIPTLHTDFTLVRSDDIGRIRTYVRLLKLAGLWLPVVAVLLVAAGVLLAGRRRRALIVSALAFAVTTLLLGVALSVFRVVYLDALPAGVSQPAAGAVYDTLTRFLRTSVRVVVALGVTVAVAAWLTGPGRAAGLVRHLWHSGIAAVRAAAGHAGLRTGPVGPFVRRFRPWITWTLVGATVLTYLLWPYPTGWVVIGLALTLLFALSVADFLAADDTVTGGPPGHASTKETPV</sequence>
<keyword evidence="1" id="KW-1133">Transmembrane helix</keyword>
<name>A0AAE7CNH2_STRAT</name>
<dbReference type="RefSeq" id="WP_078635751.1">
    <property type="nucleotide sequence ID" value="NZ_CM007717.1"/>
</dbReference>
<keyword evidence="1" id="KW-0472">Membrane</keyword>
<keyword evidence="4" id="KW-1185">Reference proteome</keyword>
<dbReference type="Proteomes" id="UP000190306">
    <property type="component" value="Chromosome"/>
</dbReference>
<evidence type="ECO:0000313" key="4">
    <source>
        <dbReference type="Proteomes" id="UP000190306"/>
    </source>
</evidence>
<evidence type="ECO:0000313" key="3">
    <source>
        <dbReference type="EMBL" id="QIT47452.1"/>
    </source>
</evidence>
<feature type="transmembrane region" description="Helical" evidence="1">
    <location>
        <begin position="57"/>
        <end position="80"/>
    </location>
</feature>
<feature type="transmembrane region" description="Helical" evidence="1">
    <location>
        <begin position="255"/>
        <end position="274"/>
    </location>
</feature>
<reference evidence="3 5" key="2">
    <citation type="submission" date="2020-03" db="EMBL/GenBank/DDBJ databases">
        <title>Is there a link between lipid content and antibiotic production in Streptomyces?</title>
        <authorList>
            <person name="David M."/>
            <person name="Lejeune C."/>
            <person name="Abreu S."/>
            <person name="Thibessard A."/>
            <person name="Leblond P."/>
            <person name="Chaminade P."/>
            <person name="Virolle M.-J."/>
        </authorList>
    </citation>
    <scope>NUCLEOTIDE SEQUENCE [LARGE SCALE GENOMIC DNA]</scope>
    <source>
        <strain evidence="3 5">DSM 41481</strain>
    </source>
</reference>
<feature type="transmembrane region" description="Helical" evidence="1">
    <location>
        <begin position="395"/>
        <end position="411"/>
    </location>
</feature>
<accession>A0AAE7CNH2</accession>
<protein>
    <recommendedName>
        <fullName evidence="6">Integral membrane protein</fullName>
    </recommendedName>
</protein>
<evidence type="ECO:0000313" key="2">
    <source>
        <dbReference type="EMBL" id="OOQ47142.1"/>
    </source>
</evidence>
<dbReference type="AlphaFoldDB" id="A0AAE7CNH2"/>
<dbReference type="EMBL" id="CP050692">
    <property type="protein sequence ID" value="QIT47452.1"/>
    <property type="molecule type" value="Genomic_DNA"/>
</dbReference>
<proteinExistence type="predicted"/>
<dbReference type="EMBL" id="LHQL01000014">
    <property type="protein sequence ID" value="OOQ47142.1"/>
    <property type="molecule type" value="Genomic_DNA"/>
</dbReference>
<organism evidence="3 5">
    <name type="scientific">Streptomyces antibioticus</name>
    <dbReference type="NCBI Taxonomy" id="1890"/>
    <lineage>
        <taxon>Bacteria</taxon>
        <taxon>Bacillati</taxon>
        <taxon>Actinomycetota</taxon>
        <taxon>Actinomycetes</taxon>
        <taxon>Kitasatosporales</taxon>
        <taxon>Streptomycetaceae</taxon>
        <taxon>Streptomyces</taxon>
    </lineage>
</organism>
<gene>
    <name evidence="2" type="ORF">AFM16_30710</name>
    <name evidence="3" type="ORF">HCX60_31255</name>
</gene>
<reference evidence="2 4" key="1">
    <citation type="submission" date="2015-07" db="EMBL/GenBank/DDBJ databases">
        <title>Draft Genome Sequence of Streptomyces antibioticus, IMRU 3720 reveals insights in the evolution of actinomycin biosynthetic gene clusters in Streptomyces.</title>
        <authorList>
            <person name="Crnovcic I."/>
            <person name="Ruckert C."/>
            <person name="Kalinowksi J."/>
            <person name="Keller U."/>
        </authorList>
    </citation>
    <scope>NUCLEOTIDE SEQUENCE [LARGE SCALE GENOMIC DNA]</scope>
    <source>
        <strain evidence="2 4">DSM 41481</strain>
    </source>
</reference>
<evidence type="ECO:0000313" key="5">
    <source>
        <dbReference type="Proteomes" id="UP000502504"/>
    </source>
</evidence>
<feature type="transmembrane region" description="Helical" evidence="1">
    <location>
        <begin position="417"/>
        <end position="437"/>
    </location>
</feature>
<feature type="transmembrane region" description="Helical" evidence="1">
    <location>
        <begin position="333"/>
        <end position="352"/>
    </location>
</feature>
<feature type="transmembrane region" description="Helical" evidence="1">
    <location>
        <begin position="281"/>
        <end position="306"/>
    </location>
</feature>
<keyword evidence="1" id="KW-0812">Transmembrane</keyword>
<dbReference type="Proteomes" id="UP000502504">
    <property type="component" value="Chromosome"/>
</dbReference>
<evidence type="ECO:0008006" key="6">
    <source>
        <dbReference type="Google" id="ProtNLM"/>
    </source>
</evidence>